<protein>
    <submittedName>
        <fullName evidence="1">Uncharacterized protein</fullName>
    </submittedName>
</protein>
<sequence length="88" mass="9488">MAIGNEQITIGTTATAIITDDYDGQRVVIRNMSSSRSVFIGDSDVTINDGHELIKDSNIELFLGPGEEIYGVVAEGTETVCYLATMNE</sequence>
<name>A0A0F8XWY3_9ZZZZ</name>
<comment type="caution">
    <text evidence="1">The sequence shown here is derived from an EMBL/GenBank/DDBJ whole genome shotgun (WGS) entry which is preliminary data.</text>
</comment>
<proteinExistence type="predicted"/>
<accession>A0A0F8XWY3</accession>
<gene>
    <name evidence="1" type="ORF">LCGC14_2893380</name>
</gene>
<organism evidence="1">
    <name type="scientific">marine sediment metagenome</name>
    <dbReference type="NCBI Taxonomy" id="412755"/>
    <lineage>
        <taxon>unclassified sequences</taxon>
        <taxon>metagenomes</taxon>
        <taxon>ecological metagenomes</taxon>
    </lineage>
</organism>
<evidence type="ECO:0000313" key="1">
    <source>
        <dbReference type="EMBL" id="KKK73483.1"/>
    </source>
</evidence>
<reference evidence="1" key="1">
    <citation type="journal article" date="2015" name="Nature">
        <title>Complex archaea that bridge the gap between prokaryotes and eukaryotes.</title>
        <authorList>
            <person name="Spang A."/>
            <person name="Saw J.H."/>
            <person name="Jorgensen S.L."/>
            <person name="Zaremba-Niedzwiedzka K."/>
            <person name="Martijn J."/>
            <person name="Lind A.E."/>
            <person name="van Eijk R."/>
            <person name="Schleper C."/>
            <person name="Guy L."/>
            <person name="Ettema T.J."/>
        </authorList>
    </citation>
    <scope>NUCLEOTIDE SEQUENCE</scope>
</reference>
<dbReference type="EMBL" id="LAZR01056769">
    <property type="protein sequence ID" value="KKK73483.1"/>
    <property type="molecule type" value="Genomic_DNA"/>
</dbReference>
<dbReference type="AlphaFoldDB" id="A0A0F8XWY3"/>